<proteinExistence type="predicted"/>
<keyword evidence="2" id="KW-1185">Reference proteome</keyword>
<dbReference type="Proteomes" id="UP000729402">
    <property type="component" value="Unassembled WGS sequence"/>
</dbReference>
<evidence type="ECO:0000313" key="2">
    <source>
        <dbReference type="Proteomes" id="UP000729402"/>
    </source>
</evidence>
<accession>A0A8J5SWN5</accession>
<dbReference type="EMBL" id="JAAALK010000286">
    <property type="protein sequence ID" value="KAG8063261.1"/>
    <property type="molecule type" value="Genomic_DNA"/>
</dbReference>
<evidence type="ECO:0000313" key="1">
    <source>
        <dbReference type="EMBL" id="KAG8063261.1"/>
    </source>
</evidence>
<dbReference type="AlphaFoldDB" id="A0A8J5SWN5"/>
<sequence>MIQQLAQQHGGFDMSLFQPLPPPQPPLPFVPPTPKRKKYMCLSEPELKPASSLSTAISLNSLSFLCLFRVVDSILNPSEYVRKAGAHALGSSNPPYSITHTNCLSASPNPQLLLLLRSLAIGMEA</sequence>
<protein>
    <submittedName>
        <fullName evidence="1">Uncharacterized protein</fullName>
    </submittedName>
</protein>
<gene>
    <name evidence="1" type="ORF">GUJ93_ZPchr0003g18255</name>
</gene>
<reference evidence="1" key="2">
    <citation type="submission" date="2021-02" db="EMBL/GenBank/DDBJ databases">
        <authorList>
            <person name="Kimball J.A."/>
            <person name="Haas M.W."/>
            <person name="Macchietto M."/>
            <person name="Kono T."/>
            <person name="Duquette J."/>
            <person name="Shao M."/>
        </authorList>
    </citation>
    <scope>NUCLEOTIDE SEQUENCE</scope>
    <source>
        <tissue evidence="1">Fresh leaf tissue</tissue>
    </source>
</reference>
<comment type="caution">
    <text evidence="1">The sequence shown here is derived from an EMBL/GenBank/DDBJ whole genome shotgun (WGS) entry which is preliminary data.</text>
</comment>
<organism evidence="1 2">
    <name type="scientific">Zizania palustris</name>
    <name type="common">Northern wild rice</name>
    <dbReference type="NCBI Taxonomy" id="103762"/>
    <lineage>
        <taxon>Eukaryota</taxon>
        <taxon>Viridiplantae</taxon>
        <taxon>Streptophyta</taxon>
        <taxon>Embryophyta</taxon>
        <taxon>Tracheophyta</taxon>
        <taxon>Spermatophyta</taxon>
        <taxon>Magnoliopsida</taxon>
        <taxon>Liliopsida</taxon>
        <taxon>Poales</taxon>
        <taxon>Poaceae</taxon>
        <taxon>BOP clade</taxon>
        <taxon>Oryzoideae</taxon>
        <taxon>Oryzeae</taxon>
        <taxon>Zizaniinae</taxon>
        <taxon>Zizania</taxon>
    </lineage>
</organism>
<name>A0A8J5SWN5_ZIZPA</name>
<reference evidence="1" key="1">
    <citation type="journal article" date="2021" name="bioRxiv">
        <title>Whole Genome Assembly and Annotation of Northern Wild Rice, Zizania palustris L., Supports a Whole Genome Duplication in the Zizania Genus.</title>
        <authorList>
            <person name="Haas M."/>
            <person name="Kono T."/>
            <person name="Macchietto M."/>
            <person name="Millas R."/>
            <person name="McGilp L."/>
            <person name="Shao M."/>
            <person name="Duquette J."/>
            <person name="Hirsch C.N."/>
            <person name="Kimball J."/>
        </authorList>
    </citation>
    <scope>NUCLEOTIDE SEQUENCE</scope>
    <source>
        <tissue evidence="1">Fresh leaf tissue</tissue>
    </source>
</reference>